<dbReference type="Pfam" id="PF00368">
    <property type="entry name" value="HMG-CoA_red"/>
    <property type="match status" value="1"/>
</dbReference>
<dbReference type="OrthoDB" id="310654at2759"/>
<dbReference type="OMA" id="VGRNIEN"/>
<organism evidence="5">
    <name type="scientific">Blastocystis hominis</name>
    <dbReference type="NCBI Taxonomy" id="12968"/>
    <lineage>
        <taxon>Eukaryota</taxon>
        <taxon>Sar</taxon>
        <taxon>Stramenopiles</taxon>
        <taxon>Bigyra</taxon>
        <taxon>Opalozoa</taxon>
        <taxon>Opalinata</taxon>
        <taxon>Blastocystidae</taxon>
        <taxon>Blastocystis</taxon>
    </lineage>
</organism>
<dbReference type="FunFam" id="3.30.70.420:FF:000001">
    <property type="entry name" value="3-hydroxy-3-methylglutaryl coenzyme A reductase"/>
    <property type="match status" value="1"/>
</dbReference>
<dbReference type="GO" id="GO:0016126">
    <property type="term" value="P:sterol biosynthetic process"/>
    <property type="evidence" value="ECO:0007669"/>
    <property type="project" value="TreeGrafter"/>
</dbReference>
<dbReference type="InterPro" id="IPR023282">
    <property type="entry name" value="HMG_CoA_Rdtase_N"/>
</dbReference>
<evidence type="ECO:0000313" key="6">
    <source>
        <dbReference type="Proteomes" id="UP000008312"/>
    </source>
</evidence>
<evidence type="ECO:0000256" key="4">
    <source>
        <dbReference type="ARBA" id="ARBA00023002"/>
    </source>
</evidence>
<dbReference type="GO" id="GO:0005789">
    <property type="term" value="C:endoplasmic reticulum membrane"/>
    <property type="evidence" value="ECO:0007669"/>
    <property type="project" value="TreeGrafter"/>
</dbReference>
<dbReference type="InterPro" id="IPR009029">
    <property type="entry name" value="HMG_CoA_Rdtase_sub-bd_dom_sf"/>
</dbReference>
<dbReference type="PANTHER" id="PTHR10572:SF24">
    <property type="entry name" value="3-HYDROXY-3-METHYLGLUTARYL-COENZYME A REDUCTASE"/>
    <property type="match status" value="1"/>
</dbReference>
<reference evidence="5" key="1">
    <citation type="submission" date="2010-02" db="EMBL/GenBank/DDBJ databases">
        <title>Sequencing and annotation of the Blastocystis hominis genome.</title>
        <authorList>
            <person name="Wincker P."/>
        </authorList>
    </citation>
    <scope>NUCLEOTIDE SEQUENCE</scope>
    <source>
        <strain evidence="5">Singapore isolate B</strain>
    </source>
</reference>
<dbReference type="EMBL" id="FN668661">
    <property type="protein sequence ID" value="CBK23730.2"/>
    <property type="molecule type" value="Genomic_DNA"/>
</dbReference>
<dbReference type="SUPFAM" id="SSF56542">
    <property type="entry name" value="Substrate-binding domain of HMG-CoA reductase"/>
    <property type="match status" value="1"/>
</dbReference>
<evidence type="ECO:0000256" key="1">
    <source>
        <dbReference type="ARBA" id="ARBA00007661"/>
    </source>
</evidence>
<dbReference type="GO" id="GO:0005778">
    <property type="term" value="C:peroxisomal membrane"/>
    <property type="evidence" value="ECO:0007669"/>
    <property type="project" value="TreeGrafter"/>
</dbReference>
<keyword evidence="6" id="KW-1185">Reference proteome</keyword>
<dbReference type="Gene3D" id="1.10.3270.10">
    <property type="entry name" value="HMGR, N-terminal domain"/>
    <property type="match status" value="1"/>
</dbReference>
<evidence type="ECO:0000313" key="5">
    <source>
        <dbReference type="EMBL" id="CBK23730.2"/>
    </source>
</evidence>
<dbReference type="RefSeq" id="XP_012897778.1">
    <property type="nucleotide sequence ID" value="XM_013042324.1"/>
</dbReference>
<dbReference type="AlphaFoldDB" id="D8M6H7"/>
<dbReference type="InterPro" id="IPR002202">
    <property type="entry name" value="HMG_CoA_Rdtase"/>
</dbReference>
<dbReference type="SUPFAM" id="SSF55035">
    <property type="entry name" value="NAD-binding domain of HMG-CoA reductase"/>
    <property type="match status" value="1"/>
</dbReference>
<dbReference type="PROSITE" id="PS50065">
    <property type="entry name" value="HMG_COA_REDUCTASE_4"/>
    <property type="match status" value="1"/>
</dbReference>
<name>D8M6H7_BLAHO</name>
<dbReference type="PROSITE" id="PS00066">
    <property type="entry name" value="HMG_COA_REDUCTASE_1"/>
    <property type="match status" value="1"/>
</dbReference>
<dbReference type="InterPro" id="IPR009023">
    <property type="entry name" value="HMG_CoA_Rdtase_NAD(P)-bd_sf"/>
</dbReference>
<keyword evidence="4" id="KW-0560">Oxidoreductase</keyword>
<gene>
    <name evidence="5" type="ORF">GSBLH_T00003557001</name>
</gene>
<dbReference type="Proteomes" id="UP000008312">
    <property type="component" value="Unassembled WGS sequence"/>
</dbReference>
<protein>
    <recommendedName>
        <fullName evidence="2">hydroxymethylglutaryl-CoA reductase (NADPH)</fullName>
        <ecNumber evidence="2">1.1.1.34</ecNumber>
    </recommendedName>
</protein>
<dbReference type="PROSITE" id="PS00318">
    <property type="entry name" value="HMG_COA_REDUCTASE_2"/>
    <property type="match status" value="1"/>
</dbReference>
<comment type="similarity">
    <text evidence="1">Belongs to the HMG-CoA reductase family.</text>
</comment>
<dbReference type="Gene3D" id="3.30.70.420">
    <property type="entry name" value="Hydroxymethylglutaryl-CoA reductase, class I/II, NAD/NADP-binding domain"/>
    <property type="match status" value="1"/>
</dbReference>
<dbReference type="InterPro" id="IPR004554">
    <property type="entry name" value="HMG_CoA_Rdtase_eu_arc"/>
</dbReference>
<accession>D8M6H7</accession>
<keyword evidence="3" id="KW-0521">NADP</keyword>
<dbReference type="PRINTS" id="PR00071">
    <property type="entry name" value="HMGCOARDTASE"/>
</dbReference>
<sequence>MLSLCARSTHRGLLRGLLVARSASTAANFDVLSDCQILDKISKKEISVHKLESVLSDPVRALQIRRQFLFKDAAKEKFHDLPSNNWDSTSFFSRVTGHNCESVVGFVPVPVGMVGPILVNGERHYIPMATTEGALIASTNRGARAITESGGVTSVVVDDGMTRAPVFKCESVLQAAKVKQFVESPEGFSLVFNAFSQTTKHGKLESIKCFVSGNRLHMRLKANAGDAMGMNMLTKGSNKVADALISQFPTLKLESLSGNLCTDKKPSAINWLLGRGKSVTCEVRIPERIMRSVLKCRVHDIVQLNTAKNLVGSSLAGTLGGNNAHAANIVAGIFLATGQDMAQVVESSHCLDYMEEEEEEGEEGQEKTLYMSVTMPSIEVGTIGGGTGLAPQHACIELMKE</sequence>
<dbReference type="Gene3D" id="3.90.770.10">
    <property type="entry name" value="3-hydroxy-3-methylglutaryl-coenzyme A Reductase, Chain A, domain 2"/>
    <property type="match status" value="1"/>
</dbReference>
<dbReference type="PANTHER" id="PTHR10572">
    <property type="entry name" value="3-HYDROXY-3-METHYLGLUTARYL-COENZYME A REDUCTASE"/>
    <property type="match status" value="1"/>
</dbReference>
<dbReference type="GeneID" id="24920648"/>
<dbReference type="InParanoid" id="D8M6H7"/>
<dbReference type="CDD" id="cd00643">
    <property type="entry name" value="HMG-CoA_reductase_classI"/>
    <property type="match status" value="1"/>
</dbReference>
<dbReference type="InterPro" id="IPR023074">
    <property type="entry name" value="HMG_CoA_Rdtase_cat_sf"/>
</dbReference>
<evidence type="ECO:0000256" key="2">
    <source>
        <dbReference type="ARBA" id="ARBA00012999"/>
    </source>
</evidence>
<dbReference type="GO" id="GO:0004420">
    <property type="term" value="F:hydroxymethylglutaryl-CoA reductase (NADPH) activity"/>
    <property type="evidence" value="ECO:0007669"/>
    <property type="project" value="UniProtKB-EC"/>
</dbReference>
<proteinExistence type="inferred from homology"/>
<dbReference type="GO" id="GO:0008299">
    <property type="term" value="P:isoprenoid biosynthetic process"/>
    <property type="evidence" value="ECO:0007669"/>
    <property type="project" value="InterPro"/>
</dbReference>
<dbReference type="GO" id="GO:0015936">
    <property type="term" value="P:coenzyme A metabolic process"/>
    <property type="evidence" value="ECO:0007669"/>
    <property type="project" value="InterPro"/>
</dbReference>
<evidence type="ECO:0000256" key="3">
    <source>
        <dbReference type="ARBA" id="ARBA00022857"/>
    </source>
</evidence>
<dbReference type="EC" id="1.1.1.34" evidence="2"/>
<dbReference type="InterPro" id="IPR023076">
    <property type="entry name" value="HMG_CoA_Rdtase_CS"/>
</dbReference>